<dbReference type="InterPro" id="IPR029044">
    <property type="entry name" value="Nucleotide-diphossugar_trans"/>
</dbReference>
<evidence type="ECO:0000313" key="4">
    <source>
        <dbReference type="EMBL" id="KGQ11879.1"/>
    </source>
</evidence>
<keyword evidence="2" id="KW-0472">Membrane</keyword>
<dbReference type="SUPFAM" id="SSF53448">
    <property type="entry name" value="Nucleotide-diphospho-sugar transferases"/>
    <property type="match status" value="1"/>
</dbReference>
<feature type="domain" description="Glycosyltransferase 2-like" evidence="3">
    <location>
        <begin position="262"/>
        <end position="518"/>
    </location>
</feature>
<feature type="region of interest" description="Disordered" evidence="1">
    <location>
        <begin position="128"/>
        <end position="151"/>
    </location>
</feature>
<dbReference type="InterPro" id="IPR001173">
    <property type="entry name" value="Glyco_trans_2-like"/>
</dbReference>
<dbReference type="OrthoDB" id="5819478at2759"/>
<feature type="transmembrane region" description="Helical" evidence="2">
    <location>
        <begin position="12"/>
        <end position="32"/>
    </location>
</feature>
<reference evidence="4 5" key="1">
    <citation type="submission" date="2012-10" db="EMBL/GenBank/DDBJ databases">
        <title>Genome sequencing and analysis of entomopathogenic fungi Beauveria bassiana D1-5.</title>
        <authorList>
            <person name="Li Q."/>
            <person name="Wang L."/>
            <person name="Zhang Z."/>
            <person name="Wang Q."/>
            <person name="Ren J."/>
            <person name="Wang M."/>
            <person name="Xu W."/>
            <person name="Wang J."/>
            <person name="Lu Y."/>
            <person name="Du Q."/>
            <person name="Sun Z."/>
        </authorList>
    </citation>
    <scope>NUCLEOTIDE SEQUENCE [LARGE SCALE GENOMIC DNA]</scope>
    <source>
        <strain evidence="4 5">D1-5</strain>
    </source>
</reference>
<feature type="transmembrane region" description="Helical" evidence="2">
    <location>
        <begin position="537"/>
        <end position="560"/>
    </location>
</feature>
<evidence type="ECO:0000256" key="1">
    <source>
        <dbReference type="SAM" id="MobiDB-lite"/>
    </source>
</evidence>
<keyword evidence="2" id="KW-0812">Transmembrane</keyword>
<dbReference type="Proteomes" id="UP000030106">
    <property type="component" value="Unassembled WGS sequence"/>
</dbReference>
<organism evidence="4 5">
    <name type="scientific">Beauveria bassiana D1-5</name>
    <dbReference type="NCBI Taxonomy" id="1245745"/>
    <lineage>
        <taxon>Eukaryota</taxon>
        <taxon>Fungi</taxon>
        <taxon>Dikarya</taxon>
        <taxon>Ascomycota</taxon>
        <taxon>Pezizomycotina</taxon>
        <taxon>Sordariomycetes</taxon>
        <taxon>Hypocreomycetidae</taxon>
        <taxon>Hypocreales</taxon>
        <taxon>Cordycipitaceae</taxon>
        <taxon>Beauveria</taxon>
    </lineage>
</organism>
<name>A0A0A2WFF8_BEABA</name>
<dbReference type="PANTHER" id="PTHR36851:SF1">
    <property type="entry name" value="GLYCO_TRANS_2-LIKE DOMAIN-CONTAINING PROTEIN"/>
    <property type="match status" value="1"/>
</dbReference>
<dbReference type="PANTHER" id="PTHR36851">
    <property type="entry name" value="UNNAMED PRODUCT"/>
    <property type="match status" value="1"/>
</dbReference>
<dbReference type="AlphaFoldDB" id="A0A0A2WFF8"/>
<keyword evidence="2" id="KW-1133">Transmembrane helix</keyword>
<feature type="transmembrane region" description="Helical" evidence="2">
    <location>
        <begin position="507"/>
        <end position="525"/>
    </location>
</feature>
<dbReference type="EMBL" id="ANFO01000161">
    <property type="protein sequence ID" value="KGQ11879.1"/>
    <property type="molecule type" value="Genomic_DNA"/>
</dbReference>
<comment type="caution">
    <text evidence="4">The sequence shown here is derived from an EMBL/GenBank/DDBJ whole genome shotgun (WGS) entry which is preliminary data.</text>
</comment>
<dbReference type="Pfam" id="PF13632">
    <property type="entry name" value="Glyco_trans_2_3"/>
    <property type="match status" value="1"/>
</dbReference>
<sequence>MAIFAWLSRRVGGLSLISLIILTYWVLSHEYIAARRLVKPGSPDKAPTSRPVYGAGVWSFVFAYYSLFIHFLVFIAPLRACKAVWDITASLRKDARLHAIRDYKIHRPRCESQASISSSETLHMERLSISTSSVEPLSDTEPSSMSESEEPTAVSVIHAIIIPNYKEEIDTLRESLDVLACHSHAAMTYDVYLGMEQREVKGEAKALELIQEFGKKFRRMDYTLHPGDIPGEAAGKGSNMAWVAKKLSGKYSMKTRNNVVLTSMDSDSHLAAKYFAQVTNMHLSHPNTAHSTLYAAPIIFDRNAHNVPALVRTADVLWCAAGMSGLYNGSVLSPPTSVYSVPLALVDRVGGWDTDAEAIGEDLHMFVKCFFATNGNLTCRAIMSPVSQSNVTSGSGAGGLRGAARDISARYNQALRHMWGALDSGFALRQGAKMWQDRKLTIRTIRPLHQNTGRDFDLYVPDNQVNGDDADTSSESGVFADVTQETIKEPHWGRLFYMYHRLFEAHFLPVHMAVLVVASGIWAWITNGNGDPHGLNWTFTVSAILRTVGFMAIGAFLFLYESYHRLAVKARERDMRHAGLDSGMSFSHRSFRKNILDYFLIPLVAPLYGTVPAMQAAVAQLWTTDLVYQVSKKESRQKTETPSVADLV</sequence>
<dbReference type="HOGENOM" id="CLU_014663_1_0_1"/>
<proteinExistence type="predicted"/>
<accession>A0A0A2WFF8</accession>
<evidence type="ECO:0000256" key="2">
    <source>
        <dbReference type="SAM" id="Phobius"/>
    </source>
</evidence>
<gene>
    <name evidence="4" type="ORF">BBAD15_g2360</name>
</gene>
<evidence type="ECO:0000313" key="5">
    <source>
        <dbReference type="Proteomes" id="UP000030106"/>
    </source>
</evidence>
<protein>
    <recommendedName>
        <fullName evidence="3">Glycosyltransferase 2-like domain-containing protein</fullName>
    </recommendedName>
</protein>
<evidence type="ECO:0000259" key="3">
    <source>
        <dbReference type="Pfam" id="PF13632"/>
    </source>
</evidence>
<dbReference type="STRING" id="1245745.A0A0A2WFF8"/>
<feature type="transmembrane region" description="Helical" evidence="2">
    <location>
        <begin position="52"/>
        <end position="75"/>
    </location>
</feature>
<dbReference type="eggNOG" id="ENOG502QTTH">
    <property type="taxonomic scope" value="Eukaryota"/>
</dbReference>